<name>A0A382WVN0_9ZZZZ</name>
<reference evidence="1" key="1">
    <citation type="submission" date="2018-05" db="EMBL/GenBank/DDBJ databases">
        <authorList>
            <person name="Lanie J.A."/>
            <person name="Ng W.-L."/>
            <person name="Kazmierczak K.M."/>
            <person name="Andrzejewski T.M."/>
            <person name="Davidsen T.M."/>
            <person name="Wayne K.J."/>
            <person name="Tettelin H."/>
            <person name="Glass J.I."/>
            <person name="Rusch D."/>
            <person name="Podicherti R."/>
            <person name="Tsui H.-C.T."/>
            <person name="Winkler M.E."/>
        </authorList>
    </citation>
    <scope>NUCLEOTIDE SEQUENCE</scope>
</reference>
<feature type="non-terminal residue" evidence="1">
    <location>
        <position position="1"/>
    </location>
</feature>
<evidence type="ECO:0000313" key="1">
    <source>
        <dbReference type="EMBL" id="SVD62669.1"/>
    </source>
</evidence>
<protein>
    <submittedName>
        <fullName evidence="1">Uncharacterized protein</fullName>
    </submittedName>
</protein>
<dbReference type="AlphaFoldDB" id="A0A382WVN0"/>
<accession>A0A382WVN0</accession>
<sequence length="274" mass="32803">HFVMYVGTILKEINNKKVMNGNFGHSLKTKVLREAEQQAKNNYKDITDKINSGELKNGQKSKFNFDKDIVDRYFDYRKKDYQANNRSMSNLRKEKSQYYNYCSEFFINIDYNDDVVMEHSIYDLVNYLKQTRKDTTITKYMNIISQVCKFGQRKGLIKALPNIPKFSRINEEVPPYFAKDIKQIRNQIMEEYRKTEDRFFLMLYDYIGFLSALKINRAGLNSLSVKKFQFSEAKDKEFLHPIVKCKLYNTKNKDRIEDVLEPWFVDQYYPKLIK</sequence>
<organism evidence="1">
    <name type="scientific">marine metagenome</name>
    <dbReference type="NCBI Taxonomy" id="408172"/>
    <lineage>
        <taxon>unclassified sequences</taxon>
        <taxon>metagenomes</taxon>
        <taxon>ecological metagenomes</taxon>
    </lineage>
</organism>
<feature type="non-terminal residue" evidence="1">
    <location>
        <position position="274"/>
    </location>
</feature>
<gene>
    <name evidence="1" type="ORF">METZ01_LOCUS415523</name>
</gene>
<proteinExistence type="predicted"/>
<dbReference type="EMBL" id="UINC01162748">
    <property type="protein sequence ID" value="SVD62669.1"/>
    <property type="molecule type" value="Genomic_DNA"/>
</dbReference>